<proteinExistence type="inferred from homology"/>
<dbReference type="InterPro" id="IPR006140">
    <property type="entry name" value="D-isomer_DH_NAD-bd"/>
</dbReference>
<dbReference type="SUPFAM" id="SSF52283">
    <property type="entry name" value="Formate/glycerate dehydrogenase catalytic domain-like"/>
    <property type="match status" value="1"/>
</dbReference>
<gene>
    <name evidence="5" type="ORF">FRY74_10035</name>
</gene>
<keyword evidence="6" id="KW-1185">Reference proteome</keyword>
<dbReference type="Pfam" id="PF00389">
    <property type="entry name" value="2-Hacid_dh"/>
    <property type="match status" value="1"/>
</dbReference>
<evidence type="ECO:0000256" key="1">
    <source>
        <dbReference type="ARBA" id="ARBA00023002"/>
    </source>
</evidence>
<dbReference type="Proteomes" id="UP000321721">
    <property type="component" value="Unassembled WGS sequence"/>
</dbReference>
<sequence>MKILFVDSVHPILEERLFALKCVCDFDYQSSKQEIETKINQYEGIVIRSRFPIDKTFLDAASNLKFIARSGAGLENIDLAYAKQKKITVFNSPEGNMDAVGEQAIGMLLMLFNKLKKGDAEVRRGIWDREGNRGLEIAGKTIGIVGYGNMGKAFAKKLSGFDCRVIAFDKYKKSFSNDFVKEVSLPELQKASDIISIHLPLTPETKYYVNEEFINAFENPFYLINTARGNHVEISALVSGLKNKKILGTCLDVLEYETKSFETINSKDLPEDFNYLCASDKVILSPHVAGWTKESYVKLSSFLADKIEETFFND</sequence>
<dbReference type="GO" id="GO:0016618">
    <property type="term" value="F:hydroxypyruvate reductase [NAD(P)H] activity"/>
    <property type="evidence" value="ECO:0007669"/>
    <property type="project" value="TreeGrafter"/>
</dbReference>
<comment type="similarity">
    <text evidence="2">Belongs to the D-isomer specific 2-hydroxyacid dehydrogenase family.</text>
</comment>
<dbReference type="GO" id="GO:0030267">
    <property type="term" value="F:glyoxylate reductase (NADPH) activity"/>
    <property type="evidence" value="ECO:0007669"/>
    <property type="project" value="TreeGrafter"/>
</dbReference>
<evidence type="ECO:0000259" key="3">
    <source>
        <dbReference type="Pfam" id="PF00389"/>
    </source>
</evidence>
<dbReference type="SUPFAM" id="SSF51735">
    <property type="entry name" value="NAD(P)-binding Rossmann-fold domains"/>
    <property type="match status" value="1"/>
</dbReference>
<dbReference type="Gene3D" id="3.40.50.720">
    <property type="entry name" value="NAD(P)-binding Rossmann-like Domain"/>
    <property type="match status" value="2"/>
</dbReference>
<name>A0A5C6RR09_9FLAO</name>
<evidence type="ECO:0000313" key="6">
    <source>
        <dbReference type="Proteomes" id="UP000321721"/>
    </source>
</evidence>
<dbReference type="RefSeq" id="WP_147101073.1">
    <property type="nucleotide sequence ID" value="NZ_VOOS01000004.1"/>
</dbReference>
<evidence type="ECO:0000256" key="2">
    <source>
        <dbReference type="RuleBase" id="RU003719"/>
    </source>
</evidence>
<dbReference type="PANTHER" id="PTHR10996">
    <property type="entry name" value="2-HYDROXYACID DEHYDROGENASE-RELATED"/>
    <property type="match status" value="1"/>
</dbReference>
<comment type="caution">
    <text evidence="5">The sequence shown here is derived from an EMBL/GenBank/DDBJ whole genome shotgun (WGS) entry which is preliminary data.</text>
</comment>
<accession>A0A5C6RR09</accession>
<organism evidence="5 6">
    <name type="scientific">Vicingus serpentipes</name>
    <dbReference type="NCBI Taxonomy" id="1926625"/>
    <lineage>
        <taxon>Bacteria</taxon>
        <taxon>Pseudomonadati</taxon>
        <taxon>Bacteroidota</taxon>
        <taxon>Flavobacteriia</taxon>
        <taxon>Flavobacteriales</taxon>
        <taxon>Vicingaceae</taxon>
        <taxon>Vicingus</taxon>
    </lineage>
</organism>
<dbReference type="AlphaFoldDB" id="A0A5C6RR09"/>
<dbReference type="PANTHER" id="PTHR10996:SF264">
    <property type="entry name" value="HYPOTHETICAL D-ISOMER SPECIFIC 2-HYDROXYACID DEHYDROGENASE (EUROFUNG)"/>
    <property type="match status" value="1"/>
</dbReference>
<feature type="domain" description="D-isomer specific 2-hydroxyacid dehydrogenase NAD-binding" evidence="4">
    <location>
        <begin position="105"/>
        <end position="289"/>
    </location>
</feature>
<dbReference type="InterPro" id="IPR006139">
    <property type="entry name" value="D-isomer_2_OHA_DH_cat_dom"/>
</dbReference>
<keyword evidence="1 2" id="KW-0560">Oxidoreductase</keyword>
<dbReference type="Pfam" id="PF02826">
    <property type="entry name" value="2-Hacid_dh_C"/>
    <property type="match status" value="1"/>
</dbReference>
<dbReference type="GO" id="GO:0005829">
    <property type="term" value="C:cytosol"/>
    <property type="evidence" value="ECO:0007669"/>
    <property type="project" value="TreeGrafter"/>
</dbReference>
<protein>
    <submittedName>
        <fullName evidence="5">Hydroxyacid dehydrogenase</fullName>
    </submittedName>
</protein>
<feature type="domain" description="D-isomer specific 2-hydroxyacid dehydrogenase catalytic" evidence="3">
    <location>
        <begin position="4"/>
        <end position="307"/>
    </location>
</feature>
<evidence type="ECO:0000259" key="4">
    <source>
        <dbReference type="Pfam" id="PF02826"/>
    </source>
</evidence>
<reference evidence="5 6" key="1">
    <citation type="submission" date="2019-08" db="EMBL/GenBank/DDBJ databases">
        <title>Genome of Vicingus serpentipes NCIMB 15042.</title>
        <authorList>
            <person name="Bowman J.P."/>
        </authorList>
    </citation>
    <scope>NUCLEOTIDE SEQUENCE [LARGE SCALE GENOMIC DNA]</scope>
    <source>
        <strain evidence="5 6">NCIMB 15042</strain>
    </source>
</reference>
<dbReference type="InterPro" id="IPR036291">
    <property type="entry name" value="NAD(P)-bd_dom_sf"/>
</dbReference>
<dbReference type="InterPro" id="IPR050223">
    <property type="entry name" value="D-isomer_2-hydroxyacid_DH"/>
</dbReference>
<dbReference type="CDD" id="cd12179">
    <property type="entry name" value="2-Hacid_dh_14"/>
    <property type="match status" value="1"/>
</dbReference>
<evidence type="ECO:0000313" key="5">
    <source>
        <dbReference type="EMBL" id="TXB64781.1"/>
    </source>
</evidence>
<dbReference type="EMBL" id="VOOS01000004">
    <property type="protein sequence ID" value="TXB64781.1"/>
    <property type="molecule type" value="Genomic_DNA"/>
</dbReference>
<dbReference type="GO" id="GO:0051287">
    <property type="term" value="F:NAD binding"/>
    <property type="evidence" value="ECO:0007669"/>
    <property type="project" value="InterPro"/>
</dbReference>
<dbReference type="OrthoDB" id="9777288at2"/>